<dbReference type="AlphaFoldDB" id="A0AAD6QX67"/>
<proteinExistence type="predicted"/>
<keyword evidence="2" id="KW-1185">Reference proteome</keyword>
<protein>
    <submittedName>
        <fullName evidence="1">Uncharacterized protein</fullName>
    </submittedName>
</protein>
<accession>A0AAD6QX67</accession>
<dbReference type="EMBL" id="JAQIZT010000005">
    <property type="protein sequence ID" value="KAJ6998304.1"/>
    <property type="molecule type" value="Genomic_DNA"/>
</dbReference>
<organism evidence="1 2">
    <name type="scientific">Populus alba x Populus x berolinensis</name>
    <dbReference type="NCBI Taxonomy" id="444605"/>
    <lineage>
        <taxon>Eukaryota</taxon>
        <taxon>Viridiplantae</taxon>
        <taxon>Streptophyta</taxon>
        <taxon>Embryophyta</taxon>
        <taxon>Tracheophyta</taxon>
        <taxon>Spermatophyta</taxon>
        <taxon>Magnoliopsida</taxon>
        <taxon>eudicotyledons</taxon>
        <taxon>Gunneridae</taxon>
        <taxon>Pentapetalae</taxon>
        <taxon>rosids</taxon>
        <taxon>fabids</taxon>
        <taxon>Malpighiales</taxon>
        <taxon>Salicaceae</taxon>
        <taxon>Saliceae</taxon>
        <taxon>Populus</taxon>
    </lineage>
</organism>
<evidence type="ECO:0000313" key="2">
    <source>
        <dbReference type="Proteomes" id="UP001164929"/>
    </source>
</evidence>
<gene>
    <name evidence="1" type="ORF">NC653_014484</name>
</gene>
<name>A0AAD6QX67_9ROSI</name>
<sequence>MKETQESKVWSKNNGFCGAKVGGEYNVGHVPSQISYDDLGKAAYRKENGLGDPPRPSSSTLICYVKTANEQPSSNRISHASLLICLKWYEIRRNSYLCL</sequence>
<comment type="caution">
    <text evidence="1">The sequence shown here is derived from an EMBL/GenBank/DDBJ whole genome shotgun (WGS) entry which is preliminary data.</text>
</comment>
<dbReference type="Proteomes" id="UP001164929">
    <property type="component" value="Chromosome 5"/>
</dbReference>
<reference evidence="1" key="1">
    <citation type="journal article" date="2023" name="Mol. Ecol. Resour.">
        <title>Chromosome-level genome assembly of a triploid poplar Populus alba 'Berolinensis'.</title>
        <authorList>
            <person name="Chen S."/>
            <person name="Yu Y."/>
            <person name="Wang X."/>
            <person name="Wang S."/>
            <person name="Zhang T."/>
            <person name="Zhou Y."/>
            <person name="He R."/>
            <person name="Meng N."/>
            <person name="Wang Y."/>
            <person name="Liu W."/>
            <person name="Liu Z."/>
            <person name="Liu J."/>
            <person name="Guo Q."/>
            <person name="Huang H."/>
            <person name="Sederoff R.R."/>
            <person name="Wang G."/>
            <person name="Qu G."/>
            <person name="Chen S."/>
        </authorList>
    </citation>
    <scope>NUCLEOTIDE SEQUENCE</scope>
    <source>
        <strain evidence="1">SC-2020</strain>
    </source>
</reference>
<evidence type="ECO:0000313" key="1">
    <source>
        <dbReference type="EMBL" id="KAJ6998304.1"/>
    </source>
</evidence>